<protein>
    <submittedName>
        <fullName evidence="2">Uncharacterized protein</fullName>
    </submittedName>
</protein>
<proteinExistence type="predicted"/>
<evidence type="ECO:0000313" key="3">
    <source>
        <dbReference type="Proteomes" id="UP000196878"/>
    </source>
</evidence>
<evidence type="ECO:0000256" key="1">
    <source>
        <dbReference type="SAM" id="Phobius"/>
    </source>
</evidence>
<comment type="caution">
    <text evidence="2">The sequence shown here is derived from an EMBL/GenBank/DDBJ whole genome shotgun (WGS) entry which is preliminary data.</text>
</comment>
<dbReference type="EMBL" id="NIPW01000004">
    <property type="protein sequence ID" value="OWJ80459.1"/>
    <property type="molecule type" value="Genomic_DNA"/>
</dbReference>
<evidence type="ECO:0000313" key="2">
    <source>
        <dbReference type="EMBL" id="OWJ80459.1"/>
    </source>
</evidence>
<keyword evidence="1" id="KW-1133">Transmembrane helix</keyword>
<dbReference type="Proteomes" id="UP000196878">
    <property type="component" value="Unassembled WGS sequence"/>
</dbReference>
<gene>
    <name evidence="2" type="ORF">CDV49_01310</name>
</gene>
<organism evidence="2 3">
    <name type="scientific">Haematobacter genomosp. 1</name>
    <dbReference type="NCBI Taxonomy" id="366618"/>
    <lineage>
        <taxon>Bacteria</taxon>
        <taxon>Pseudomonadati</taxon>
        <taxon>Pseudomonadota</taxon>
        <taxon>Alphaproteobacteria</taxon>
        <taxon>Rhodobacterales</taxon>
        <taxon>Paracoccaceae</taxon>
        <taxon>Haematobacter</taxon>
    </lineage>
</organism>
<name>A0A212AGC2_9RHOB</name>
<accession>A0A212AGC2</accession>
<dbReference type="AlphaFoldDB" id="A0A212AGC2"/>
<keyword evidence="1" id="KW-0812">Transmembrane</keyword>
<sequence>MLTQLKSVVSRHADTLVEDMLGMAAITLLFVVLLHLPILL</sequence>
<keyword evidence="1" id="KW-0472">Membrane</keyword>
<keyword evidence="3" id="KW-1185">Reference proteome</keyword>
<reference evidence="2 3" key="1">
    <citation type="submission" date="2016-12" db="EMBL/GenBank/DDBJ databases">
        <title>Comparison of Traditional DNA-DNA Hybridization with In Silico Genomic Analysis.</title>
        <authorList>
            <person name="Nicholson A.C."/>
            <person name="Humrighouse B.W."/>
            <person name="Graziano J."/>
            <person name="Lasker B."/>
            <person name="Whitney A.M."/>
            <person name="Mcquiston J.R."/>
        </authorList>
    </citation>
    <scope>NUCLEOTIDE SEQUENCE [LARGE SCALE GENOMIC DNA]</scope>
    <source>
        <strain evidence="2 3">H2240</strain>
    </source>
</reference>
<dbReference type="RefSeq" id="WP_088213773.1">
    <property type="nucleotide sequence ID" value="NZ_NIPW01000004.1"/>
</dbReference>
<feature type="transmembrane region" description="Helical" evidence="1">
    <location>
        <begin position="20"/>
        <end position="39"/>
    </location>
</feature>